<dbReference type="EMBL" id="JAHHGZ010000024">
    <property type="protein sequence ID" value="MBW4669858.1"/>
    <property type="molecule type" value="Genomic_DNA"/>
</dbReference>
<proteinExistence type="predicted"/>
<dbReference type="PANTHER" id="PTHR43072:SF60">
    <property type="entry name" value="L-2,4-DIAMINOBUTYRIC ACID ACETYLTRANSFERASE"/>
    <property type="match status" value="1"/>
</dbReference>
<dbReference type="AlphaFoldDB" id="A0A951QQ29"/>
<dbReference type="PANTHER" id="PTHR43072">
    <property type="entry name" value="N-ACETYLTRANSFERASE"/>
    <property type="match status" value="1"/>
</dbReference>
<protein>
    <submittedName>
        <fullName evidence="2">GNAT family N-acetyltransferase</fullName>
    </submittedName>
</protein>
<organism evidence="2 3">
    <name type="scientific">Cyanomargarita calcarea GSE-NOS-MK-12-04C</name>
    <dbReference type="NCBI Taxonomy" id="2839659"/>
    <lineage>
        <taxon>Bacteria</taxon>
        <taxon>Bacillati</taxon>
        <taxon>Cyanobacteriota</taxon>
        <taxon>Cyanophyceae</taxon>
        <taxon>Nostocales</taxon>
        <taxon>Cyanomargaritaceae</taxon>
        <taxon>Cyanomargarita</taxon>
    </lineage>
</organism>
<dbReference type="PROSITE" id="PS51186">
    <property type="entry name" value="GNAT"/>
    <property type="match status" value="1"/>
</dbReference>
<feature type="domain" description="N-acetyltransferase" evidence="1">
    <location>
        <begin position="5"/>
        <end position="155"/>
    </location>
</feature>
<reference evidence="2" key="1">
    <citation type="submission" date="2021-05" db="EMBL/GenBank/DDBJ databases">
        <authorList>
            <person name="Pietrasiak N."/>
            <person name="Ward R."/>
            <person name="Stajich J.E."/>
            <person name="Kurbessoian T."/>
        </authorList>
    </citation>
    <scope>NUCLEOTIDE SEQUENCE</scope>
    <source>
        <strain evidence="2">GSE-NOS-MK-12-04C</strain>
    </source>
</reference>
<reference evidence="2" key="2">
    <citation type="journal article" date="2022" name="Microbiol. Resour. Announc.">
        <title>Metagenome Sequencing to Explore Phylogenomics of Terrestrial Cyanobacteria.</title>
        <authorList>
            <person name="Ward R.D."/>
            <person name="Stajich J.E."/>
            <person name="Johansen J.R."/>
            <person name="Huntemann M."/>
            <person name="Clum A."/>
            <person name="Foster B."/>
            <person name="Foster B."/>
            <person name="Roux S."/>
            <person name="Palaniappan K."/>
            <person name="Varghese N."/>
            <person name="Mukherjee S."/>
            <person name="Reddy T.B.K."/>
            <person name="Daum C."/>
            <person name="Copeland A."/>
            <person name="Chen I.A."/>
            <person name="Ivanova N.N."/>
            <person name="Kyrpides N.C."/>
            <person name="Shapiro N."/>
            <person name="Eloe-Fadrosh E.A."/>
            <person name="Pietrasiak N."/>
        </authorList>
    </citation>
    <scope>NUCLEOTIDE SEQUENCE</scope>
    <source>
        <strain evidence="2">GSE-NOS-MK-12-04C</strain>
    </source>
</reference>
<dbReference type="GO" id="GO:0016747">
    <property type="term" value="F:acyltransferase activity, transferring groups other than amino-acyl groups"/>
    <property type="evidence" value="ECO:0007669"/>
    <property type="project" value="InterPro"/>
</dbReference>
<dbReference type="SUPFAM" id="SSF55729">
    <property type="entry name" value="Acyl-CoA N-acyltransferases (Nat)"/>
    <property type="match status" value="1"/>
</dbReference>
<dbReference type="InterPro" id="IPR000182">
    <property type="entry name" value="GNAT_dom"/>
</dbReference>
<dbReference type="Gene3D" id="3.40.630.30">
    <property type="match status" value="1"/>
</dbReference>
<comment type="caution">
    <text evidence="2">The sequence shown here is derived from an EMBL/GenBank/DDBJ whole genome shotgun (WGS) entry which is preliminary data.</text>
</comment>
<evidence type="ECO:0000259" key="1">
    <source>
        <dbReference type="PROSITE" id="PS51186"/>
    </source>
</evidence>
<sequence length="169" mass="19265">MKSKVSIVDYSQEHRSAIRRILERIGWAEQYITASEHNADVFSQNSNIYGVYIAIHRNVVIGFIYVQFHVWNQLATIQGLAVDPTEQRQGIASALVDKAEVFAQFKKARGIYVDTPVSNAKGRNFYQAVGYKCAYIMPRYYEDTLDGVTYQKFFENKGNGATVGDRYNT</sequence>
<dbReference type="InterPro" id="IPR016181">
    <property type="entry name" value="Acyl_CoA_acyltransferase"/>
</dbReference>
<evidence type="ECO:0000313" key="3">
    <source>
        <dbReference type="Proteomes" id="UP000729701"/>
    </source>
</evidence>
<dbReference type="Pfam" id="PF00583">
    <property type="entry name" value="Acetyltransf_1"/>
    <property type="match status" value="1"/>
</dbReference>
<evidence type="ECO:0000313" key="2">
    <source>
        <dbReference type="EMBL" id="MBW4669858.1"/>
    </source>
</evidence>
<accession>A0A951QQ29</accession>
<name>A0A951QQ29_9CYAN</name>
<dbReference type="CDD" id="cd04301">
    <property type="entry name" value="NAT_SF"/>
    <property type="match status" value="1"/>
</dbReference>
<dbReference type="Proteomes" id="UP000729701">
    <property type="component" value="Unassembled WGS sequence"/>
</dbReference>
<gene>
    <name evidence="2" type="ORF">KME60_21205</name>
</gene>